<feature type="compositionally biased region" description="Polar residues" evidence="14">
    <location>
        <begin position="805"/>
        <end position="820"/>
    </location>
</feature>
<dbReference type="SUPFAM" id="SSF56112">
    <property type="entry name" value="Protein kinase-like (PK-like)"/>
    <property type="match status" value="1"/>
</dbReference>
<dbReference type="PROSITE" id="PS00108">
    <property type="entry name" value="PROTEIN_KINASE_ST"/>
    <property type="match status" value="1"/>
</dbReference>
<evidence type="ECO:0000256" key="11">
    <source>
        <dbReference type="ARBA" id="ARBA00047899"/>
    </source>
</evidence>
<dbReference type="GO" id="GO:0004674">
    <property type="term" value="F:protein serine/threonine kinase activity"/>
    <property type="evidence" value="ECO:0007669"/>
    <property type="project" value="UniProtKB-KW"/>
</dbReference>
<name>A0A2C9UK30_MANES</name>
<evidence type="ECO:0000256" key="3">
    <source>
        <dbReference type="ARBA" id="ARBA00022527"/>
    </source>
</evidence>
<keyword evidence="8 13" id="KW-0067">ATP-binding</keyword>
<dbReference type="Gene3D" id="2.90.10.10">
    <property type="entry name" value="Bulb-type lectin domain"/>
    <property type="match status" value="1"/>
</dbReference>
<comment type="similarity">
    <text evidence="13">Belongs to the protein kinase superfamily. Ser/Thr protein kinase family.</text>
</comment>
<keyword evidence="9" id="KW-1015">Disulfide bond</keyword>
<reference evidence="21" key="1">
    <citation type="journal article" date="2016" name="Nat. Biotechnol.">
        <title>Sequencing wild and cultivated cassava and related species reveals extensive interspecific hybridization and genetic diversity.</title>
        <authorList>
            <person name="Bredeson J.V."/>
            <person name="Lyons J.B."/>
            <person name="Prochnik S.E."/>
            <person name="Wu G.A."/>
            <person name="Ha C.M."/>
            <person name="Edsinger-Gonzales E."/>
            <person name="Grimwood J."/>
            <person name="Schmutz J."/>
            <person name="Rabbi I.Y."/>
            <person name="Egesi C."/>
            <person name="Nauluvula P."/>
            <person name="Lebot V."/>
            <person name="Ndunguru J."/>
            <person name="Mkamilo G."/>
            <person name="Bart R.S."/>
            <person name="Setter T.L."/>
            <person name="Gleadow R.M."/>
            <person name="Kulakow P."/>
            <person name="Ferguson M.E."/>
            <person name="Rounsley S."/>
            <person name="Rokhsar D.S."/>
        </authorList>
    </citation>
    <scope>NUCLEOTIDE SEQUENCE [LARGE SCALE GENOMIC DNA]</scope>
    <source>
        <strain evidence="21">cv. AM560-2</strain>
    </source>
</reference>
<dbReference type="PROSITE" id="PS50927">
    <property type="entry name" value="BULB_LECTIN"/>
    <property type="match status" value="1"/>
</dbReference>
<dbReference type="Pfam" id="PF01453">
    <property type="entry name" value="B_lectin"/>
    <property type="match status" value="1"/>
</dbReference>
<evidence type="ECO:0000256" key="12">
    <source>
        <dbReference type="ARBA" id="ARBA00048679"/>
    </source>
</evidence>
<dbReference type="PANTHER" id="PTHR27002">
    <property type="entry name" value="RECEPTOR-LIKE SERINE/THREONINE-PROTEIN KINASE SD1-8"/>
    <property type="match status" value="1"/>
</dbReference>
<evidence type="ECO:0000256" key="9">
    <source>
        <dbReference type="ARBA" id="ARBA00023157"/>
    </source>
</evidence>
<dbReference type="Pfam" id="PF07714">
    <property type="entry name" value="PK_Tyr_Ser-Thr"/>
    <property type="match status" value="1"/>
</dbReference>
<feature type="signal peptide" evidence="16">
    <location>
        <begin position="1"/>
        <end position="27"/>
    </location>
</feature>
<feature type="region of interest" description="Disordered" evidence="14">
    <location>
        <begin position="787"/>
        <end position="827"/>
    </location>
</feature>
<evidence type="ECO:0000256" key="7">
    <source>
        <dbReference type="ARBA" id="ARBA00022777"/>
    </source>
</evidence>
<dbReference type="SUPFAM" id="SSF51110">
    <property type="entry name" value="alpha-D-mannose-specific plant lectins"/>
    <property type="match status" value="1"/>
</dbReference>
<dbReference type="Gene3D" id="1.10.510.10">
    <property type="entry name" value="Transferase(Phosphotransferase) domain 1"/>
    <property type="match status" value="1"/>
</dbReference>
<keyword evidence="4 13" id="KW-0808">Transferase</keyword>
<evidence type="ECO:0000256" key="16">
    <source>
        <dbReference type="SAM" id="SignalP"/>
    </source>
</evidence>
<dbReference type="EMBL" id="CM004400">
    <property type="protein sequence ID" value="OAY31107.1"/>
    <property type="molecule type" value="Genomic_DNA"/>
</dbReference>
<feature type="chain" id="PRO_5012180689" description="Receptor-like serine/threonine-protein kinase" evidence="16">
    <location>
        <begin position="28"/>
        <end position="827"/>
    </location>
</feature>
<dbReference type="SMART" id="SM00108">
    <property type="entry name" value="B_lectin"/>
    <property type="match status" value="1"/>
</dbReference>
<evidence type="ECO:0000259" key="18">
    <source>
        <dbReference type="PROSITE" id="PS50927"/>
    </source>
</evidence>
<evidence type="ECO:0000256" key="4">
    <source>
        <dbReference type="ARBA" id="ARBA00022679"/>
    </source>
</evidence>
<keyword evidence="5 16" id="KW-0732">Signal</keyword>
<evidence type="ECO:0000256" key="1">
    <source>
        <dbReference type="ARBA" id="ARBA00004251"/>
    </source>
</evidence>
<feature type="transmembrane region" description="Helical" evidence="15">
    <location>
        <begin position="442"/>
        <end position="464"/>
    </location>
</feature>
<comment type="subcellular location">
    <subcellularLocation>
        <location evidence="1">Cell membrane</location>
        <topology evidence="1">Single-pass type I membrane protein</topology>
    </subcellularLocation>
</comment>
<evidence type="ECO:0000313" key="21">
    <source>
        <dbReference type="Proteomes" id="UP000091857"/>
    </source>
</evidence>
<dbReference type="InterPro" id="IPR003609">
    <property type="entry name" value="Pan_app"/>
</dbReference>
<comment type="caution">
    <text evidence="20">The sequence shown here is derived from an EMBL/GenBank/DDBJ whole genome shotgun (WGS) entry which is preliminary data.</text>
</comment>
<dbReference type="SMART" id="SM00220">
    <property type="entry name" value="S_TKc"/>
    <property type="match status" value="1"/>
</dbReference>
<organism evidence="20 21">
    <name type="scientific">Manihot esculenta</name>
    <name type="common">Cassava</name>
    <name type="synonym">Jatropha manihot</name>
    <dbReference type="NCBI Taxonomy" id="3983"/>
    <lineage>
        <taxon>Eukaryota</taxon>
        <taxon>Viridiplantae</taxon>
        <taxon>Streptophyta</taxon>
        <taxon>Embryophyta</taxon>
        <taxon>Tracheophyta</taxon>
        <taxon>Spermatophyta</taxon>
        <taxon>Magnoliopsida</taxon>
        <taxon>eudicotyledons</taxon>
        <taxon>Gunneridae</taxon>
        <taxon>Pentapetalae</taxon>
        <taxon>rosids</taxon>
        <taxon>fabids</taxon>
        <taxon>Malpighiales</taxon>
        <taxon>Euphorbiaceae</taxon>
        <taxon>Crotonoideae</taxon>
        <taxon>Manihoteae</taxon>
        <taxon>Manihot</taxon>
    </lineage>
</organism>
<dbReference type="Pfam" id="PF00954">
    <property type="entry name" value="S_locus_glycop"/>
    <property type="match status" value="1"/>
</dbReference>
<dbReference type="FunFam" id="3.30.200.20:FF:000195">
    <property type="entry name" value="G-type lectin S-receptor-like serine/threonine-protein kinase"/>
    <property type="match status" value="1"/>
</dbReference>
<sequence length="827" mass="93070">MGVYNNPWFIVYVVLVCLYFQFQISSAVDKISGNQSLSGDRTISSEEGNFVLGFFKPGNSSNYYIGIWYNTLSELTAVWVANRDKPVSDKYSSQLRISDGNLALFNESNTLIWSTDLKPTTSSSLEAVLLDDGNFVLRDGTNSSDQLWQSFDHPTDTFLPGCRLGFNKITKTSTRLISWKNKDDPAPGLYSIEVDPNGTSQFYISWNRSKIMWTSGNWDGQRFSLLPEMRLNYIFNYTYVDNENERYFVYSLYNSSIISRLIIDVGGQIQQLSWLKSAKQWNLSWSQPRVECDLYAYCGSFGSCNLKSKPLCHCLSGFHPKSEEEWNSEVYNGGCARKTILQCGNSSLINGKSDQFLASPDMLLPTNPQPWALAKEKAQECGSTCLSDCLCTAYAYDGTHCSFWHGDLLDLRQREDGDPNGQTLYVRLAASEFSNSKSKERLIVVVVGSMVIVIVLGLLLLVILRRTKMRKIEKVSGSPSEIKDSIAAEGGQDNPQLVFFSFKTILAATSNFSEAQKLGEGGFGPVYKGNLPGDQEIAIKRLSRKSGQGLEEFMNELKLIANLQHKYLVRLLGCCVEREEKILIYEYMPNRSLDKFLFDPSQKAKLVWDKRLNIAEGVAQGLLYIHKFSRMKVIHRDLKASNILLDEAMNPKISDFGMARIFGINQTEANTNRVMGTYGYMSPEYAFSGKFSEKSDVFSFGVFLLEIVSGRRNTSFHRSGLSLTLLSWAWELWKEGNEAEIIDPSMNGTCRPEEAVRFIQVGLLCIQEDPTDRPTMSSVVLMLSSDTQTLPSPKEPAFHSRRTVESSSPRPNSCSKNEMTISLPEGR</sequence>
<keyword evidence="15" id="KW-0812">Transmembrane</keyword>
<dbReference type="Proteomes" id="UP000091857">
    <property type="component" value="Chromosome 14"/>
</dbReference>
<dbReference type="GO" id="GO:0005524">
    <property type="term" value="F:ATP binding"/>
    <property type="evidence" value="ECO:0007669"/>
    <property type="project" value="UniProtKB-KW"/>
</dbReference>
<dbReference type="PIRSF" id="PIRSF000641">
    <property type="entry name" value="SRK"/>
    <property type="match status" value="1"/>
</dbReference>
<dbReference type="Gene3D" id="3.30.200.20">
    <property type="entry name" value="Phosphorylase Kinase, domain 1"/>
    <property type="match status" value="1"/>
</dbReference>
<dbReference type="AlphaFoldDB" id="A0A2C9UK30"/>
<dbReference type="InterPro" id="IPR036426">
    <property type="entry name" value="Bulb-type_lectin_dom_sf"/>
</dbReference>
<dbReference type="InterPro" id="IPR011009">
    <property type="entry name" value="Kinase-like_dom_sf"/>
</dbReference>
<evidence type="ECO:0000256" key="15">
    <source>
        <dbReference type="SAM" id="Phobius"/>
    </source>
</evidence>
<dbReference type="GO" id="GO:0048544">
    <property type="term" value="P:recognition of pollen"/>
    <property type="evidence" value="ECO:0007669"/>
    <property type="project" value="InterPro"/>
</dbReference>
<comment type="catalytic activity">
    <reaction evidence="12 13">
        <text>L-seryl-[protein] + ATP = O-phospho-L-seryl-[protein] + ADP + H(+)</text>
        <dbReference type="Rhea" id="RHEA:17989"/>
        <dbReference type="Rhea" id="RHEA-COMP:9863"/>
        <dbReference type="Rhea" id="RHEA-COMP:11604"/>
        <dbReference type="ChEBI" id="CHEBI:15378"/>
        <dbReference type="ChEBI" id="CHEBI:29999"/>
        <dbReference type="ChEBI" id="CHEBI:30616"/>
        <dbReference type="ChEBI" id="CHEBI:83421"/>
        <dbReference type="ChEBI" id="CHEBI:456216"/>
        <dbReference type="EC" id="2.7.11.1"/>
    </reaction>
</comment>
<keyword evidence="15" id="KW-0472">Membrane</keyword>
<proteinExistence type="inferred from homology"/>
<dbReference type="GO" id="GO:0106310">
    <property type="term" value="F:protein serine kinase activity"/>
    <property type="evidence" value="ECO:0007669"/>
    <property type="project" value="RHEA"/>
</dbReference>
<keyword evidence="10" id="KW-0325">Glycoprotein</keyword>
<evidence type="ECO:0000256" key="5">
    <source>
        <dbReference type="ARBA" id="ARBA00022729"/>
    </source>
</evidence>
<protein>
    <recommendedName>
        <fullName evidence="13">Receptor-like serine/threonine-protein kinase</fullName>
        <ecNumber evidence="13">2.7.11.1</ecNumber>
    </recommendedName>
</protein>
<comment type="catalytic activity">
    <reaction evidence="11 13">
        <text>L-threonyl-[protein] + ATP = O-phospho-L-threonyl-[protein] + ADP + H(+)</text>
        <dbReference type="Rhea" id="RHEA:46608"/>
        <dbReference type="Rhea" id="RHEA-COMP:11060"/>
        <dbReference type="Rhea" id="RHEA-COMP:11605"/>
        <dbReference type="ChEBI" id="CHEBI:15378"/>
        <dbReference type="ChEBI" id="CHEBI:30013"/>
        <dbReference type="ChEBI" id="CHEBI:30616"/>
        <dbReference type="ChEBI" id="CHEBI:61977"/>
        <dbReference type="ChEBI" id="CHEBI:456216"/>
        <dbReference type="EC" id="2.7.11.1"/>
    </reaction>
</comment>
<dbReference type="InterPro" id="IPR000858">
    <property type="entry name" value="S_locus_glycoprot_dom"/>
</dbReference>
<feature type="domain" description="Bulb-type lectin" evidence="18">
    <location>
        <begin position="28"/>
        <end position="150"/>
    </location>
</feature>
<evidence type="ECO:0000256" key="6">
    <source>
        <dbReference type="ARBA" id="ARBA00022741"/>
    </source>
</evidence>
<keyword evidence="15" id="KW-1133">Transmembrane helix</keyword>
<keyword evidence="3 13" id="KW-0723">Serine/threonine-protein kinase</keyword>
<feature type="domain" description="Apple" evidence="19">
    <location>
        <begin position="343"/>
        <end position="429"/>
    </location>
</feature>
<dbReference type="GO" id="GO:0005886">
    <property type="term" value="C:plasma membrane"/>
    <property type="evidence" value="ECO:0007669"/>
    <property type="project" value="UniProtKB-SubCell"/>
</dbReference>
<evidence type="ECO:0000256" key="8">
    <source>
        <dbReference type="ARBA" id="ARBA00022840"/>
    </source>
</evidence>
<dbReference type="InterPro" id="IPR001480">
    <property type="entry name" value="Bulb-type_lectin_dom"/>
</dbReference>
<dbReference type="CDD" id="cd00028">
    <property type="entry name" value="B_lectin"/>
    <property type="match status" value="1"/>
</dbReference>
<dbReference type="InterPro" id="IPR000719">
    <property type="entry name" value="Prot_kinase_dom"/>
</dbReference>
<dbReference type="SMART" id="SM00473">
    <property type="entry name" value="PAN_AP"/>
    <property type="match status" value="1"/>
</dbReference>
<dbReference type="FunFam" id="1.10.510.10:FF:000060">
    <property type="entry name" value="G-type lectin S-receptor-like serine/threonine-protein kinase"/>
    <property type="match status" value="1"/>
</dbReference>
<dbReference type="CDD" id="cd14066">
    <property type="entry name" value="STKc_IRAK"/>
    <property type="match status" value="1"/>
</dbReference>
<evidence type="ECO:0000313" key="20">
    <source>
        <dbReference type="EMBL" id="OAY31107.1"/>
    </source>
</evidence>
<dbReference type="InterPro" id="IPR008271">
    <property type="entry name" value="Ser/Thr_kinase_AS"/>
</dbReference>
<gene>
    <name evidence="20" type="ORF">MANES_14G083900v8</name>
</gene>
<evidence type="ECO:0000256" key="14">
    <source>
        <dbReference type="SAM" id="MobiDB-lite"/>
    </source>
</evidence>
<feature type="domain" description="Protein kinase" evidence="17">
    <location>
        <begin position="512"/>
        <end position="798"/>
    </location>
</feature>
<dbReference type="OrthoDB" id="836927at2759"/>
<accession>A0A2C9UK30</accession>
<dbReference type="FunFam" id="2.90.10.10:FF:000002">
    <property type="entry name" value="Serine/threonine-protein kinase"/>
    <property type="match status" value="1"/>
</dbReference>
<keyword evidence="2" id="KW-1003">Cell membrane</keyword>
<keyword evidence="21" id="KW-1185">Reference proteome</keyword>
<dbReference type="PROSITE" id="PS50011">
    <property type="entry name" value="PROTEIN_KINASE_DOM"/>
    <property type="match status" value="1"/>
</dbReference>
<keyword evidence="6 13" id="KW-0547">Nucleotide-binding</keyword>
<dbReference type="Gramene" id="Manes.14G083900.1.v8.1">
    <property type="protein sequence ID" value="Manes.14G083900.1.v8.1.CDS"/>
    <property type="gene ID" value="Manes.14G083900.v8.1"/>
</dbReference>
<evidence type="ECO:0000259" key="17">
    <source>
        <dbReference type="PROSITE" id="PS50011"/>
    </source>
</evidence>
<dbReference type="PANTHER" id="PTHR27002:SF841">
    <property type="entry name" value="RECEPTOR-LIKE SERINE_THREONINE-PROTEIN KINASE"/>
    <property type="match status" value="1"/>
</dbReference>
<dbReference type="InterPro" id="IPR024171">
    <property type="entry name" value="SRK-like_kinase"/>
</dbReference>
<dbReference type="CDD" id="cd01098">
    <property type="entry name" value="PAN_AP_plant"/>
    <property type="match status" value="1"/>
</dbReference>
<dbReference type="Pfam" id="PF08276">
    <property type="entry name" value="PAN_2"/>
    <property type="match status" value="1"/>
</dbReference>
<evidence type="ECO:0000256" key="13">
    <source>
        <dbReference type="PIRNR" id="PIRNR000641"/>
    </source>
</evidence>
<dbReference type="InterPro" id="IPR001245">
    <property type="entry name" value="Ser-Thr/Tyr_kinase_cat_dom"/>
</dbReference>
<dbReference type="EC" id="2.7.11.1" evidence="13"/>
<keyword evidence="7 13" id="KW-0418">Kinase</keyword>
<evidence type="ECO:0000256" key="2">
    <source>
        <dbReference type="ARBA" id="ARBA00022475"/>
    </source>
</evidence>
<dbReference type="PROSITE" id="PS50948">
    <property type="entry name" value="PAN"/>
    <property type="match status" value="1"/>
</dbReference>
<evidence type="ECO:0000259" key="19">
    <source>
        <dbReference type="PROSITE" id="PS50948"/>
    </source>
</evidence>
<evidence type="ECO:0000256" key="10">
    <source>
        <dbReference type="ARBA" id="ARBA00023180"/>
    </source>
</evidence>